<evidence type="ECO:0000256" key="3">
    <source>
        <dbReference type="ARBA" id="ARBA00011738"/>
    </source>
</evidence>
<comment type="function">
    <text evidence="1 9">Catalyzes the decarboxylation of orotidine 5'-monophosphate (OMP) to uridine 5'-monophosphate (UMP).</text>
</comment>
<keyword evidence="5 9" id="KW-0665">Pyrimidine biosynthesis</keyword>
<dbReference type="FunFam" id="3.20.20.70:FF:000015">
    <property type="entry name" value="Orotidine 5'-phosphate decarboxylase"/>
    <property type="match status" value="1"/>
</dbReference>
<evidence type="ECO:0000256" key="11">
    <source>
        <dbReference type="PIRSR" id="PIRSR614732-2"/>
    </source>
</evidence>
<evidence type="ECO:0000313" key="15">
    <source>
        <dbReference type="Proteomes" id="UP000198571"/>
    </source>
</evidence>
<dbReference type="InterPro" id="IPR018089">
    <property type="entry name" value="OMPdecase_AS"/>
</dbReference>
<dbReference type="PANTHER" id="PTHR32119:SF2">
    <property type="entry name" value="OROTIDINE 5'-PHOSPHATE DECARBOXYLASE"/>
    <property type="match status" value="1"/>
</dbReference>
<dbReference type="EC" id="4.1.1.23" evidence="9"/>
<evidence type="ECO:0000256" key="4">
    <source>
        <dbReference type="ARBA" id="ARBA00022793"/>
    </source>
</evidence>
<dbReference type="InterPro" id="IPR001754">
    <property type="entry name" value="OMPdeCOase_dom"/>
</dbReference>
<dbReference type="GO" id="GO:0044205">
    <property type="term" value="P:'de novo' UMP biosynthetic process"/>
    <property type="evidence" value="ECO:0007669"/>
    <property type="project" value="UniProtKB-UniRule"/>
</dbReference>
<dbReference type="OrthoDB" id="9806203at2"/>
<name>A0A1H9QR23_9BACI</name>
<evidence type="ECO:0000256" key="12">
    <source>
        <dbReference type="RuleBase" id="RU000512"/>
    </source>
</evidence>
<comment type="similarity">
    <text evidence="8 9">Belongs to the OMP decarboxylase family. Type 1 subfamily.</text>
</comment>
<dbReference type="STRING" id="1601833.SAMN05518684_102333"/>
<dbReference type="UniPathway" id="UPA00070">
    <property type="reaction ID" value="UER00120"/>
</dbReference>
<feature type="active site" description="Proton donor" evidence="9">
    <location>
        <position position="62"/>
    </location>
</feature>
<dbReference type="PANTHER" id="PTHR32119">
    <property type="entry name" value="OROTIDINE 5'-PHOSPHATE DECARBOXYLASE"/>
    <property type="match status" value="1"/>
</dbReference>
<dbReference type="NCBIfam" id="NF001273">
    <property type="entry name" value="PRK00230.1"/>
    <property type="match status" value="1"/>
</dbReference>
<feature type="binding site" evidence="9">
    <location>
        <begin position="60"/>
        <end position="69"/>
    </location>
    <ligand>
        <name>substrate</name>
    </ligand>
</feature>
<dbReference type="AlphaFoldDB" id="A0A1H9QR23"/>
<dbReference type="InterPro" id="IPR013785">
    <property type="entry name" value="Aldolase_TIM"/>
</dbReference>
<evidence type="ECO:0000256" key="6">
    <source>
        <dbReference type="ARBA" id="ARBA00023239"/>
    </source>
</evidence>
<dbReference type="CDD" id="cd04725">
    <property type="entry name" value="OMP_decarboxylase_like"/>
    <property type="match status" value="1"/>
</dbReference>
<feature type="binding site" evidence="9 11">
    <location>
        <position position="213"/>
    </location>
    <ligand>
        <name>substrate</name>
    </ligand>
</feature>
<feature type="binding site" evidence="9 11">
    <location>
        <position position="123"/>
    </location>
    <ligand>
        <name>substrate</name>
    </ligand>
</feature>
<dbReference type="RefSeq" id="WP_093047656.1">
    <property type="nucleotide sequence ID" value="NZ_FOGT01000002.1"/>
</dbReference>
<dbReference type="SMART" id="SM00934">
    <property type="entry name" value="OMPdecase"/>
    <property type="match status" value="1"/>
</dbReference>
<dbReference type="InterPro" id="IPR014732">
    <property type="entry name" value="OMPdecase"/>
</dbReference>
<dbReference type="GO" id="GO:0006207">
    <property type="term" value="P:'de novo' pyrimidine nucleobase biosynthetic process"/>
    <property type="evidence" value="ECO:0007669"/>
    <property type="project" value="InterPro"/>
</dbReference>
<dbReference type="EMBL" id="FOGT01000002">
    <property type="protein sequence ID" value="SER62956.1"/>
    <property type="molecule type" value="Genomic_DNA"/>
</dbReference>
<comment type="pathway">
    <text evidence="2 9 12">Pyrimidine metabolism; UMP biosynthesis via de novo pathway; UMP from orotate: step 2/2.</text>
</comment>
<comment type="catalytic activity">
    <reaction evidence="7 9 12">
        <text>orotidine 5'-phosphate + H(+) = UMP + CO2</text>
        <dbReference type="Rhea" id="RHEA:11596"/>
        <dbReference type="ChEBI" id="CHEBI:15378"/>
        <dbReference type="ChEBI" id="CHEBI:16526"/>
        <dbReference type="ChEBI" id="CHEBI:57538"/>
        <dbReference type="ChEBI" id="CHEBI:57865"/>
        <dbReference type="EC" id="4.1.1.23"/>
    </reaction>
</comment>
<feature type="binding site" evidence="9 11">
    <location>
        <position position="184"/>
    </location>
    <ligand>
        <name>substrate</name>
    </ligand>
</feature>
<dbReference type="GO" id="GO:0004590">
    <property type="term" value="F:orotidine-5'-phosphate decarboxylase activity"/>
    <property type="evidence" value="ECO:0007669"/>
    <property type="project" value="UniProtKB-UniRule"/>
</dbReference>
<evidence type="ECO:0000256" key="1">
    <source>
        <dbReference type="ARBA" id="ARBA00002356"/>
    </source>
</evidence>
<dbReference type="HAMAP" id="MF_01200_B">
    <property type="entry name" value="OMPdecase_type1_B"/>
    <property type="match status" value="1"/>
</dbReference>
<evidence type="ECO:0000256" key="10">
    <source>
        <dbReference type="PIRSR" id="PIRSR614732-1"/>
    </source>
</evidence>
<evidence type="ECO:0000256" key="2">
    <source>
        <dbReference type="ARBA" id="ARBA00004861"/>
    </source>
</evidence>
<dbReference type="PROSITE" id="PS00156">
    <property type="entry name" value="OMPDECASE"/>
    <property type="match status" value="1"/>
</dbReference>
<evidence type="ECO:0000256" key="5">
    <source>
        <dbReference type="ARBA" id="ARBA00022975"/>
    </source>
</evidence>
<feature type="binding site" evidence="9 11">
    <location>
        <position position="11"/>
    </location>
    <ligand>
        <name>substrate</name>
    </ligand>
</feature>
<accession>A0A1H9QR23</accession>
<keyword evidence="4 9" id="KW-0210">Decarboxylase</keyword>
<keyword evidence="6 9" id="KW-0456">Lyase</keyword>
<sequence length="235" mass="25963">MQQRELIIALDFSSKEEVNAFLSRFQNEKLYLKVGMELYYKEGPSLVNMLKEQGHQLFLDLKLHDIPTTVKRAMKQLAGLEVDLVNVHSLGGKQMMAAAKEGLESGTAAGRTSPFCIAVTQLTSTSDDMLVNELGIPSSIADHVQYLCRQTDEAGLDGVVCSALDVPSIMSRFPNFLTVTPGIRRKSDAMDDQVRVVTPEKARHLGSTAIVVGRGITRAADPMEAYTNYKKEWRA</sequence>
<gene>
    <name evidence="9" type="primary">pyrF</name>
    <name evidence="14" type="ORF">SAMN05518684_102333</name>
</gene>
<dbReference type="InterPro" id="IPR011060">
    <property type="entry name" value="RibuloseP-bd_barrel"/>
</dbReference>
<dbReference type="Proteomes" id="UP000198571">
    <property type="component" value="Unassembled WGS sequence"/>
</dbReference>
<feature type="binding site" evidence="9 11">
    <location>
        <position position="193"/>
    </location>
    <ligand>
        <name>substrate</name>
    </ligand>
</feature>
<organism evidence="14 15">
    <name type="scientific">Salipaludibacillus aurantiacus</name>
    <dbReference type="NCBI Taxonomy" id="1601833"/>
    <lineage>
        <taxon>Bacteria</taxon>
        <taxon>Bacillati</taxon>
        <taxon>Bacillota</taxon>
        <taxon>Bacilli</taxon>
        <taxon>Bacillales</taxon>
        <taxon>Bacillaceae</taxon>
    </lineage>
</organism>
<feature type="active site" description="For OMPdecase activity" evidence="10">
    <location>
        <position position="60"/>
    </location>
</feature>
<proteinExistence type="inferred from homology"/>
<evidence type="ECO:0000259" key="13">
    <source>
        <dbReference type="SMART" id="SM00934"/>
    </source>
</evidence>
<dbReference type="NCBIfam" id="TIGR01740">
    <property type="entry name" value="pyrF"/>
    <property type="match status" value="1"/>
</dbReference>
<dbReference type="SUPFAM" id="SSF51366">
    <property type="entry name" value="Ribulose-phoshate binding barrel"/>
    <property type="match status" value="1"/>
</dbReference>
<dbReference type="Pfam" id="PF00215">
    <property type="entry name" value="OMPdecase"/>
    <property type="match status" value="1"/>
</dbReference>
<dbReference type="Gene3D" id="3.20.20.70">
    <property type="entry name" value="Aldolase class I"/>
    <property type="match status" value="1"/>
</dbReference>
<comment type="subunit">
    <text evidence="3 9">Homodimer.</text>
</comment>
<reference evidence="15" key="1">
    <citation type="submission" date="2016-10" db="EMBL/GenBank/DDBJ databases">
        <authorList>
            <person name="Varghese N."/>
            <person name="Submissions S."/>
        </authorList>
    </citation>
    <scope>NUCLEOTIDE SEQUENCE [LARGE SCALE GENOMIC DNA]</scope>
    <source>
        <strain evidence="15">S9</strain>
    </source>
</reference>
<evidence type="ECO:0000256" key="8">
    <source>
        <dbReference type="ARBA" id="ARBA00061012"/>
    </source>
</evidence>
<evidence type="ECO:0000256" key="7">
    <source>
        <dbReference type="ARBA" id="ARBA00049157"/>
    </source>
</evidence>
<feature type="binding site" evidence="9 11">
    <location>
        <position position="214"/>
    </location>
    <ligand>
        <name>substrate</name>
    </ligand>
</feature>
<feature type="domain" description="Orotidine 5'-phosphate decarboxylase" evidence="13">
    <location>
        <begin position="5"/>
        <end position="229"/>
    </location>
</feature>
<keyword evidence="15" id="KW-1185">Reference proteome</keyword>
<feature type="active site" description="For OMPdecase activity" evidence="10">
    <location>
        <position position="65"/>
    </location>
</feature>
<feature type="binding site" evidence="9 11">
    <location>
        <position position="33"/>
    </location>
    <ligand>
        <name>substrate</name>
    </ligand>
</feature>
<dbReference type="InterPro" id="IPR047596">
    <property type="entry name" value="OMPdecase_bac"/>
</dbReference>
<dbReference type="GO" id="GO:0005829">
    <property type="term" value="C:cytosol"/>
    <property type="evidence" value="ECO:0007669"/>
    <property type="project" value="TreeGrafter"/>
</dbReference>
<feature type="active site" description="For OMPdecase activity" evidence="10">
    <location>
        <position position="62"/>
    </location>
</feature>
<protein>
    <recommendedName>
        <fullName evidence="9">Orotidine 5'-phosphate decarboxylase</fullName>
        <ecNumber evidence="9">4.1.1.23</ecNumber>
    </recommendedName>
    <alternativeName>
        <fullName evidence="9">OMP decarboxylase</fullName>
        <shortName evidence="9">OMPDCase</shortName>
        <shortName evidence="9">OMPdecase</shortName>
    </alternativeName>
</protein>
<evidence type="ECO:0000256" key="9">
    <source>
        <dbReference type="HAMAP-Rule" id="MF_01200"/>
    </source>
</evidence>
<evidence type="ECO:0000313" key="14">
    <source>
        <dbReference type="EMBL" id="SER62956.1"/>
    </source>
</evidence>